<protein>
    <recommendedName>
        <fullName evidence="3">CCHC-type domain-containing protein</fullName>
    </recommendedName>
</protein>
<keyword evidence="1" id="KW-0479">Metal-binding</keyword>
<dbReference type="InterPro" id="IPR001878">
    <property type="entry name" value="Znf_CCHC"/>
</dbReference>
<dbReference type="SMART" id="SM00343">
    <property type="entry name" value="ZnF_C2HC"/>
    <property type="match status" value="1"/>
</dbReference>
<dbReference type="GO" id="GO:0008270">
    <property type="term" value="F:zinc ion binding"/>
    <property type="evidence" value="ECO:0007669"/>
    <property type="project" value="UniProtKB-KW"/>
</dbReference>
<dbReference type="PANTHER" id="PTHR35046:SF23">
    <property type="entry name" value="NUCLEOTIDYLTRANSFERASE, RIBONUCLEASE H"/>
    <property type="match status" value="1"/>
</dbReference>
<evidence type="ECO:0000259" key="3">
    <source>
        <dbReference type="PROSITE" id="PS50158"/>
    </source>
</evidence>
<dbReference type="CDD" id="cd00303">
    <property type="entry name" value="retropepsin_like"/>
    <property type="match status" value="1"/>
</dbReference>
<evidence type="ECO:0000256" key="1">
    <source>
        <dbReference type="PROSITE-ProRule" id="PRU00047"/>
    </source>
</evidence>
<feature type="domain" description="CCHC-type" evidence="3">
    <location>
        <begin position="219"/>
        <end position="235"/>
    </location>
</feature>
<proteinExistence type="predicted"/>
<dbReference type="GO" id="GO:0003676">
    <property type="term" value="F:nucleic acid binding"/>
    <property type="evidence" value="ECO:0007669"/>
    <property type="project" value="InterPro"/>
</dbReference>
<reference evidence="4 5" key="1">
    <citation type="submission" date="2019-05" db="EMBL/GenBank/DDBJ databases">
        <title>Mikania micrantha, genome provides insights into the molecular mechanism of rapid growth.</title>
        <authorList>
            <person name="Liu B."/>
        </authorList>
    </citation>
    <scope>NUCLEOTIDE SEQUENCE [LARGE SCALE GENOMIC DNA]</scope>
    <source>
        <strain evidence="4">NLD-2019</strain>
        <tissue evidence="4">Leaf</tissue>
    </source>
</reference>
<evidence type="ECO:0000313" key="4">
    <source>
        <dbReference type="EMBL" id="KAD4888720.1"/>
    </source>
</evidence>
<feature type="region of interest" description="Disordered" evidence="2">
    <location>
        <begin position="1"/>
        <end position="27"/>
    </location>
</feature>
<dbReference type="Gene3D" id="2.40.70.10">
    <property type="entry name" value="Acid Proteases"/>
    <property type="match status" value="1"/>
</dbReference>
<comment type="caution">
    <text evidence="4">The sequence shown here is derived from an EMBL/GenBank/DDBJ whole genome shotgun (WGS) entry which is preliminary data.</text>
</comment>
<keyword evidence="1" id="KW-0862">Zinc</keyword>
<dbReference type="AlphaFoldDB" id="A0A5N6NJP9"/>
<dbReference type="OrthoDB" id="407598at2759"/>
<dbReference type="InterPro" id="IPR036875">
    <property type="entry name" value="Znf_CCHC_sf"/>
</dbReference>
<dbReference type="EMBL" id="SZYD01000011">
    <property type="protein sequence ID" value="KAD4888720.1"/>
    <property type="molecule type" value="Genomic_DNA"/>
</dbReference>
<organism evidence="4 5">
    <name type="scientific">Mikania micrantha</name>
    <name type="common">bitter vine</name>
    <dbReference type="NCBI Taxonomy" id="192012"/>
    <lineage>
        <taxon>Eukaryota</taxon>
        <taxon>Viridiplantae</taxon>
        <taxon>Streptophyta</taxon>
        <taxon>Embryophyta</taxon>
        <taxon>Tracheophyta</taxon>
        <taxon>Spermatophyta</taxon>
        <taxon>Magnoliopsida</taxon>
        <taxon>eudicotyledons</taxon>
        <taxon>Gunneridae</taxon>
        <taxon>Pentapetalae</taxon>
        <taxon>asterids</taxon>
        <taxon>campanulids</taxon>
        <taxon>Asterales</taxon>
        <taxon>Asteraceae</taxon>
        <taxon>Asteroideae</taxon>
        <taxon>Heliantheae alliance</taxon>
        <taxon>Eupatorieae</taxon>
        <taxon>Mikania</taxon>
    </lineage>
</organism>
<feature type="region of interest" description="Disordered" evidence="2">
    <location>
        <begin position="175"/>
        <end position="203"/>
    </location>
</feature>
<evidence type="ECO:0000313" key="5">
    <source>
        <dbReference type="Proteomes" id="UP000326396"/>
    </source>
</evidence>
<feature type="compositionally biased region" description="Low complexity" evidence="2">
    <location>
        <begin position="185"/>
        <end position="197"/>
    </location>
</feature>
<keyword evidence="1" id="KW-0863">Zinc-finger</keyword>
<evidence type="ECO:0000256" key="2">
    <source>
        <dbReference type="SAM" id="MobiDB-lite"/>
    </source>
</evidence>
<dbReference type="PROSITE" id="PS50158">
    <property type="entry name" value="ZF_CCHC"/>
    <property type="match status" value="1"/>
</dbReference>
<dbReference type="InterPro" id="IPR021109">
    <property type="entry name" value="Peptidase_aspartic_dom_sf"/>
</dbReference>
<dbReference type="PANTHER" id="PTHR35046">
    <property type="entry name" value="ZINC KNUCKLE (CCHC-TYPE) FAMILY PROTEIN"/>
    <property type="match status" value="1"/>
</dbReference>
<keyword evidence="5" id="KW-1185">Reference proteome</keyword>
<name>A0A5N6NJP9_9ASTR</name>
<dbReference type="Proteomes" id="UP000326396">
    <property type="component" value="Linkage Group LG19"/>
</dbReference>
<sequence length="465" mass="52200">MGDGIHGNPFGRPARGRRPPPPVSDPLRSLGFRVDIPDFDCGVQPDEFIDWLHTVERVFDLKDAPDHMKVKIVAIKLKKHASLWWEHLKRKRVQEGKHKIASWDKMKPDFIMEFERLRMRCGADEDEEQLIARFLGSLRTDISDVVQLHPYYTFDDVCQLAHKVEKQAAVRGRYSILRPNQSKGSTSATAPSPAAVSQPKAGVPPTKLLASNPLAGAIRCFKCQGLGHLQRNCPNTQMVALVDDPVPTFDDAQEEDEDFKDAEVIYPDRGEALISQRVLSASIASDVDDTLWLRSNIFRTKCTNKGKICDIVVDGGSCDNMIATSAVDKLGLTVQNHPNPYQLSWLKKGNLIKVTHQCLVSFSIGNKYTDELWCEVIPMDACHILLGRPWLYDCRVKHDAFRNTYSFRKDGLSITLAPFNPKESHTEALILSKSEFLGCALQPELLGFLAFSLSTSCDHHVINQL</sequence>
<dbReference type="SUPFAM" id="SSF57756">
    <property type="entry name" value="Retrovirus zinc finger-like domains"/>
    <property type="match status" value="1"/>
</dbReference>
<dbReference type="Pfam" id="PF00098">
    <property type="entry name" value="zf-CCHC"/>
    <property type="match status" value="1"/>
</dbReference>
<accession>A0A5N6NJP9</accession>
<gene>
    <name evidence="4" type="ORF">E3N88_20793</name>
</gene>